<dbReference type="Gene3D" id="3.90.25.10">
    <property type="entry name" value="UDP-galactose 4-epimerase, domain 1"/>
    <property type="match status" value="1"/>
</dbReference>
<evidence type="ECO:0000259" key="11">
    <source>
        <dbReference type="Pfam" id="PF01370"/>
    </source>
</evidence>
<dbReference type="PANTHER" id="PTHR43725:SF53">
    <property type="entry name" value="UDP-ARABINOSE 4-EPIMERASE 1"/>
    <property type="match status" value="1"/>
</dbReference>
<dbReference type="GO" id="GO:0033499">
    <property type="term" value="P:galactose catabolic process via UDP-galactose, Leloir pathway"/>
    <property type="evidence" value="ECO:0007669"/>
    <property type="project" value="TreeGrafter"/>
</dbReference>
<feature type="domain" description="NAD-dependent epimerase/dehydratase" evidence="11">
    <location>
        <begin position="3"/>
        <end position="241"/>
    </location>
</feature>
<evidence type="ECO:0000256" key="3">
    <source>
        <dbReference type="ARBA" id="ARBA00004947"/>
    </source>
</evidence>
<keyword evidence="8 10" id="KW-0413">Isomerase</keyword>
<dbReference type="SUPFAM" id="SSF51735">
    <property type="entry name" value="NAD(P)-binding Rossmann-fold domains"/>
    <property type="match status" value="1"/>
</dbReference>
<name>A0A368KKW7_9BACT</name>
<dbReference type="RefSeq" id="WP_114372558.1">
    <property type="nucleotide sequence ID" value="NZ_QPEX01000045.1"/>
</dbReference>
<evidence type="ECO:0000313" key="13">
    <source>
        <dbReference type="Proteomes" id="UP000253562"/>
    </source>
</evidence>
<evidence type="ECO:0000313" key="12">
    <source>
        <dbReference type="EMBL" id="RCS41399.1"/>
    </source>
</evidence>
<dbReference type="UniPathway" id="UPA00214"/>
<evidence type="ECO:0000256" key="2">
    <source>
        <dbReference type="ARBA" id="ARBA00001911"/>
    </source>
</evidence>
<proteinExistence type="inferred from homology"/>
<dbReference type="NCBIfam" id="TIGR01179">
    <property type="entry name" value="galE"/>
    <property type="match status" value="1"/>
</dbReference>
<evidence type="ECO:0000256" key="8">
    <source>
        <dbReference type="ARBA" id="ARBA00023235"/>
    </source>
</evidence>
<comment type="similarity">
    <text evidence="4 10">Belongs to the NAD(P)-dependent epimerase/dehydratase family.</text>
</comment>
<dbReference type="GO" id="GO:0003978">
    <property type="term" value="F:UDP-glucose 4-epimerase activity"/>
    <property type="evidence" value="ECO:0007669"/>
    <property type="project" value="UniProtKB-UniRule"/>
</dbReference>
<dbReference type="InterPro" id="IPR001509">
    <property type="entry name" value="Epimerase_deHydtase"/>
</dbReference>
<gene>
    <name evidence="12" type="primary">galE</name>
    <name evidence="12" type="ORF">DTL42_22845</name>
</gene>
<organism evidence="12 13">
    <name type="scientific">Bremerella cremea</name>
    <dbReference type="NCBI Taxonomy" id="1031537"/>
    <lineage>
        <taxon>Bacteria</taxon>
        <taxon>Pseudomonadati</taxon>
        <taxon>Planctomycetota</taxon>
        <taxon>Planctomycetia</taxon>
        <taxon>Pirellulales</taxon>
        <taxon>Pirellulaceae</taxon>
        <taxon>Bremerella</taxon>
    </lineage>
</organism>
<keyword evidence="9 10" id="KW-0119">Carbohydrate metabolism</keyword>
<dbReference type="EC" id="5.1.3.2" evidence="5 10"/>
<dbReference type="EMBL" id="QPEX01000045">
    <property type="protein sequence ID" value="RCS41399.1"/>
    <property type="molecule type" value="Genomic_DNA"/>
</dbReference>
<dbReference type="PANTHER" id="PTHR43725">
    <property type="entry name" value="UDP-GLUCOSE 4-EPIMERASE"/>
    <property type="match status" value="1"/>
</dbReference>
<comment type="catalytic activity">
    <reaction evidence="1 10">
        <text>UDP-alpha-D-glucose = UDP-alpha-D-galactose</text>
        <dbReference type="Rhea" id="RHEA:22168"/>
        <dbReference type="ChEBI" id="CHEBI:58885"/>
        <dbReference type="ChEBI" id="CHEBI:66914"/>
        <dbReference type="EC" id="5.1.3.2"/>
    </reaction>
</comment>
<dbReference type="CDD" id="cd05247">
    <property type="entry name" value="UDP_G4E_1_SDR_e"/>
    <property type="match status" value="1"/>
</dbReference>
<evidence type="ECO:0000256" key="4">
    <source>
        <dbReference type="ARBA" id="ARBA00007637"/>
    </source>
</evidence>
<reference evidence="12 13" key="1">
    <citation type="submission" date="2018-07" db="EMBL/GenBank/DDBJ databases">
        <title>Comparative genomes isolates from brazilian mangrove.</title>
        <authorList>
            <person name="De Araujo J.E."/>
            <person name="Taketani R.G."/>
            <person name="Silva M.C.P."/>
            <person name="Lourenco M.V."/>
            <person name="Oliveira V.M."/>
            <person name="Andreote F.D."/>
        </authorList>
    </citation>
    <scope>NUCLEOTIDE SEQUENCE [LARGE SCALE GENOMIC DNA]</scope>
    <source>
        <strain evidence="12 13">HEX PRIS-MGV</strain>
    </source>
</reference>
<dbReference type="Gene3D" id="3.40.50.720">
    <property type="entry name" value="NAD(P)-binding Rossmann-like Domain"/>
    <property type="match status" value="1"/>
</dbReference>
<evidence type="ECO:0000256" key="5">
    <source>
        <dbReference type="ARBA" id="ARBA00013189"/>
    </source>
</evidence>
<keyword evidence="7 10" id="KW-0520">NAD</keyword>
<comment type="cofactor">
    <cofactor evidence="2 10">
        <name>NAD(+)</name>
        <dbReference type="ChEBI" id="CHEBI:57540"/>
    </cofactor>
</comment>
<dbReference type="AlphaFoldDB" id="A0A368KKW7"/>
<dbReference type="OrthoDB" id="258549at2"/>
<comment type="pathway">
    <text evidence="3 10">Carbohydrate metabolism; galactose metabolism.</text>
</comment>
<evidence type="ECO:0000256" key="1">
    <source>
        <dbReference type="ARBA" id="ARBA00000083"/>
    </source>
</evidence>
<sequence length="327" mass="35460">MRVLVTGGAGYIGSHTARKLAAAGHEVVIFDNLLYGHRSAAGKIPLVVEDLIDRDKLTATLLENKIEAVIHFAAFAQVGESVTNPSIYYNNNICGTISLLDAMRAADVGRIVFSSTCATYGIPASSPIDETFPQAPINPYGFSKLAIEHALQDYSQAYGIAYAALRYFNAAGASPQGDIGEDHTPESHLIPVVLQVALGQRKAISIFGTDYPTEDGTCVRDYIHVDDLADAHLLAMEKITPENSLQLNLGTGRGSSVQEIVEACREVTGHEIPTELSPRRAGDPPALVANPSLARKILDWQPKYLDVRETIETAWRWHQSHPQGFAD</sequence>
<protein>
    <recommendedName>
        <fullName evidence="6 10">UDP-glucose 4-epimerase</fullName>
        <ecNumber evidence="5 10">5.1.3.2</ecNumber>
    </recommendedName>
</protein>
<dbReference type="InterPro" id="IPR005886">
    <property type="entry name" value="UDP_G4E"/>
</dbReference>
<evidence type="ECO:0000256" key="6">
    <source>
        <dbReference type="ARBA" id="ARBA00018569"/>
    </source>
</evidence>
<dbReference type="InterPro" id="IPR036291">
    <property type="entry name" value="NAD(P)-bd_dom_sf"/>
</dbReference>
<evidence type="ECO:0000256" key="9">
    <source>
        <dbReference type="ARBA" id="ARBA00023277"/>
    </source>
</evidence>
<comment type="caution">
    <text evidence="12">The sequence shown here is derived from an EMBL/GenBank/DDBJ whole genome shotgun (WGS) entry which is preliminary data.</text>
</comment>
<dbReference type="Pfam" id="PF01370">
    <property type="entry name" value="Epimerase"/>
    <property type="match status" value="1"/>
</dbReference>
<comment type="subunit">
    <text evidence="10">Homodimer.</text>
</comment>
<accession>A0A368KKW7</accession>
<evidence type="ECO:0000256" key="10">
    <source>
        <dbReference type="RuleBase" id="RU366046"/>
    </source>
</evidence>
<dbReference type="Proteomes" id="UP000253562">
    <property type="component" value="Unassembled WGS sequence"/>
</dbReference>
<evidence type="ECO:0000256" key="7">
    <source>
        <dbReference type="ARBA" id="ARBA00023027"/>
    </source>
</evidence>